<protein>
    <submittedName>
        <fullName evidence="2">Uncharacterized protein</fullName>
    </submittedName>
</protein>
<dbReference type="InParanoid" id="A0A804RQL5"/>
<name>A0A804RQL5_MAIZE</name>
<keyword evidence="3" id="KW-1185">Reference proteome</keyword>
<evidence type="ECO:0000313" key="3">
    <source>
        <dbReference type="Proteomes" id="UP000007305"/>
    </source>
</evidence>
<dbReference type="EnsemblPlants" id="Zm00001eb442420_T001">
    <property type="protein sequence ID" value="Zm00001eb442420_P001"/>
    <property type="gene ID" value="Zm00001eb442420"/>
</dbReference>
<dbReference type="Gramene" id="Zm00001eb442420_T001">
    <property type="protein sequence ID" value="Zm00001eb442420_P001"/>
    <property type="gene ID" value="Zm00001eb442420"/>
</dbReference>
<reference evidence="2" key="1">
    <citation type="submission" date="2021-05" db="UniProtKB">
        <authorList>
            <consortium name="EnsemblPlants"/>
        </authorList>
    </citation>
    <scope>IDENTIFICATION</scope>
    <source>
        <strain evidence="2">cv. B73</strain>
    </source>
</reference>
<dbReference type="AlphaFoldDB" id="A0A804RQL5"/>
<feature type="region of interest" description="Disordered" evidence="1">
    <location>
        <begin position="84"/>
        <end position="104"/>
    </location>
</feature>
<organism evidence="2 3">
    <name type="scientific">Zea mays</name>
    <name type="common">Maize</name>
    <dbReference type="NCBI Taxonomy" id="4577"/>
    <lineage>
        <taxon>Eukaryota</taxon>
        <taxon>Viridiplantae</taxon>
        <taxon>Streptophyta</taxon>
        <taxon>Embryophyta</taxon>
        <taxon>Tracheophyta</taxon>
        <taxon>Spermatophyta</taxon>
        <taxon>Magnoliopsida</taxon>
        <taxon>Liliopsida</taxon>
        <taxon>Poales</taxon>
        <taxon>Poaceae</taxon>
        <taxon>PACMAD clade</taxon>
        <taxon>Panicoideae</taxon>
        <taxon>Andropogonodae</taxon>
        <taxon>Andropogoneae</taxon>
        <taxon>Tripsacinae</taxon>
        <taxon>Zea</taxon>
    </lineage>
</organism>
<feature type="region of interest" description="Disordered" evidence="1">
    <location>
        <begin position="22"/>
        <end position="66"/>
    </location>
</feature>
<proteinExistence type="predicted"/>
<evidence type="ECO:0000256" key="1">
    <source>
        <dbReference type="SAM" id="MobiDB-lite"/>
    </source>
</evidence>
<sequence length="104" mass="11122">PPRLGVQPSHCIARKEHLLLLRSRPLASPSKQQTRRLPAVAAAPPQHQSTTTRPRGGRHDDGAPSLTGAFVRLRSRARDKYIHADADASGVSLRPLGAAPSVNA</sequence>
<dbReference type="Proteomes" id="UP000007305">
    <property type="component" value="Unassembled WGS sequence"/>
</dbReference>
<evidence type="ECO:0000313" key="2">
    <source>
        <dbReference type="EnsemblPlants" id="Zm00001eb442420_P001"/>
    </source>
</evidence>
<accession>A0A804RQL5</accession>